<dbReference type="SUPFAM" id="SSF54001">
    <property type="entry name" value="Cysteine proteinases"/>
    <property type="match status" value="1"/>
</dbReference>
<sequence>MSIFEQSHLKSFPSPYHALTQEVLALANGQPLPPRQTEELCYTDCTARHREASSTPAESFNSTYSSLSLTPSPFSSPSSYAASSFNSISFISSSPSLVIPSPAPSPFSTTFVSPDTNVYPSHLYRTPDHNILNNTVEGPHDHALASEAVLPTSQSNSVAPYPSASEGPIITPLAKPVLLLLPLMLGSGIRVPVRHTDLLLRLLADPLCVGLIGGRPRHSVYMAGCQGDRVIYFDPHFVQDCVDVSNGNFNVRVADPYFAHR</sequence>
<dbReference type="GO" id="GO:0019786">
    <property type="term" value="F:protein-phosphatidylethanolamide deconjugating activity"/>
    <property type="evidence" value="ECO:0007669"/>
    <property type="project" value="InterPro"/>
</dbReference>
<comment type="subcellular location">
    <subcellularLocation>
        <location evidence="1 11">Cytoplasm</location>
    </subcellularLocation>
</comment>
<evidence type="ECO:0000256" key="6">
    <source>
        <dbReference type="ARBA" id="ARBA00022801"/>
    </source>
</evidence>
<dbReference type="InterPro" id="IPR005078">
    <property type="entry name" value="Peptidase_C54"/>
</dbReference>
<keyword evidence="5 11" id="KW-0645">Protease</keyword>
<comment type="caution">
    <text evidence="13">The sequence shown here is derived from an EMBL/GenBank/DDBJ whole genome shotgun (WGS) entry which is preliminary data.</text>
</comment>
<evidence type="ECO:0000256" key="1">
    <source>
        <dbReference type="ARBA" id="ARBA00004496"/>
    </source>
</evidence>
<accession>A0A3S5B7Q7</accession>
<evidence type="ECO:0000256" key="9">
    <source>
        <dbReference type="ARBA" id="ARBA00023006"/>
    </source>
</evidence>
<keyword evidence="8 11" id="KW-0653">Protein transport</keyword>
<dbReference type="GO" id="GO:0034727">
    <property type="term" value="P:piecemeal microautophagy of the nucleus"/>
    <property type="evidence" value="ECO:0007669"/>
    <property type="project" value="TreeGrafter"/>
</dbReference>
<evidence type="ECO:0000259" key="12">
    <source>
        <dbReference type="Pfam" id="PF03416"/>
    </source>
</evidence>
<evidence type="ECO:0000256" key="7">
    <source>
        <dbReference type="ARBA" id="ARBA00022807"/>
    </source>
</evidence>
<comment type="similarity">
    <text evidence="2 11">Belongs to the peptidase C54 family.</text>
</comment>
<gene>
    <name evidence="13" type="ORF">PXEA_LOCUS32354</name>
</gene>
<dbReference type="GO" id="GO:0000423">
    <property type="term" value="P:mitophagy"/>
    <property type="evidence" value="ECO:0007669"/>
    <property type="project" value="TreeGrafter"/>
</dbReference>
<proteinExistence type="inferred from homology"/>
<dbReference type="GO" id="GO:0000045">
    <property type="term" value="P:autophagosome assembly"/>
    <property type="evidence" value="ECO:0007669"/>
    <property type="project" value="TreeGrafter"/>
</dbReference>
<protein>
    <recommendedName>
        <fullName evidence="11">Cysteine protease</fullName>
        <ecNumber evidence="11">3.4.22.-</ecNumber>
    </recommendedName>
</protein>
<keyword evidence="6 11" id="KW-0378">Hydrolase</keyword>
<keyword evidence="14" id="KW-1185">Reference proteome</keyword>
<evidence type="ECO:0000313" key="13">
    <source>
        <dbReference type="EMBL" id="VEL38914.1"/>
    </source>
</evidence>
<keyword evidence="4 11" id="KW-0963">Cytoplasm</keyword>
<evidence type="ECO:0000256" key="10">
    <source>
        <dbReference type="ARBA" id="ARBA00029362"/>
    </source>
</evidence>
<dbReference type="GO" id="GO:0015031">
    <property type="term" value="P:protein transport"/>
    <property type="evidence" value="ECO:0007669"/>
    <property type="project" value="UniProtKB-KW"/>
</dbReference>
<dbReference type="GO" id="GO:0004197">
    <property type="term" value="F:cysteine-type endopeptidase activity"/>
    <property type="evidence" value="ECO:0007669"/>
    <property type="project" value="TreeGrafter"/>
</dbReference>
<dbReference type="GO" id="GO:0005737">
    <property type="term" value="C:cytoplasm"/>
    <property type="evidence" value="ECO:0007669"/>
    <property type="project" value="UniProtKB-SubCell"/>
</dbReference>
<dbReference type="OrthoDB" id="2960936at2759"/>
<dbReference type="GO" id="GO:0035973">
    <property type="term" value="P:aggrephagy"/>
    <property type="evidence" value="ECO:0007669"/>
    <property type="project" value="TreeGrafter"/>
</dbReference>
<evidence type="ECO:0000256" key="2">
    <source>
        <dbReference type="ARBA" id="ARBA00010958"/>
    </source>
</evidence>
<comment type="catalytic activity">
    <reaction evidence="10">
        <text>[protein]-C-terminal L-amino acid-glycyl-phosphatidylethanolamide + H2O = [protein]-C-terminal L-amino acid-glycine + a 1,2-diacyl-sn-glycero-3-phosphoethanolamine</text>
        <dbReference type="Rhea" id="RHEA:67548"/>
        <dbReference type="Rhea" id="RHEA-COMP:17323"/>
        <dbReference type="Rhea" id="RHEA-COMP:17324"/>
        <dbReference type="ChEBI" id="CHEBI:15377"/>
        <dbReference type="ChEBI" id="CHEBI:64612"/>
        <dbReference type="ChEBI" id="CHEBI:172940"/>
        <dbReference type="ChEBI" id="CHEBI:172941"/>
    </reaction>
    <physiologicalReaction direction="left-to-right" evidence="10">
        <dbReference type="Rhea" id="RHEA:67549"/>
    </physiologicalReaction>
</comment>
<keyword evidence="3" id="KW-0813">Transport</keyword>
<evidence type="ECO:0000256" key="8">
    <source>
        <dbReference type="ARBA" id="ARBA00022927"/>
    </source>
</evidence>
<dbReference type="Proteomes" id="UP000784294">
    <property type="component" value="Unassembled WGS sequence"/>
</dbReference>
<evidence type="ECO:0000256" key="11">
    <source>
        <dbReference type="RuleBase" id="RU363115"/>
    </source>
</evidence>
<evidence type="ECO:0000256" key="3">
    <source>
        <dbReference type="ARBA" id="ARBA00022448"/>
    </source>
</evidence>
<organism evidence="13 14">
    <name type="scientific">Protopolystoma xenopodis</name>
    <dbReference type="NCBI Taxonomy" id="117903"/>
    <lineage>
        <taxon>Eukaryota</taxon>
        <taxon>Metazoa</taxon>
        <taxon>Spiralia</taxon>
        <taxon>Lophotrochozoa</taxon>
        <taxon>Platyhelminthes</taxon>
        <taxon>Monogenea</taxon>
        <taxon>Polyopisthocotylea</taxon>
        <taxon>Polystomatidea</taxon>
        <taxon>Polystomatidae</taxon>
        <taxon>Protopolystoma</taxon>
    </lineage>
</organism>
<evidence type="ECO:0000313" key="14">
    <source>
        <dbReference type="Proteomes" id="UP000784294"/>
    </source>
</evidence>
<dbReference type="PANTHER" id="PTHR22624:SF49">
    <property type="entry name" value="CYSTEINE PROTEASE"/>
    <property type="match status" value="1"/>
</dbReference>
<dbReference type="Pfam" id="PF03416">
    <property type="entry name" value="Peptidase_C54"/>
    <property type="match status" value="1"/>
</dbReference>
<dbReference type="InterPro" id="IPR046792">
    <property type="entry name" value="Peptidase_C54_cat"/>
</dbReference>
<evidence type="ECO:0000256" key="5">
    <source>
        <dbReference type="ARBA" id="ARBA00022670"/>
    </source>
</evidence>
<feature type="domain" description="Peptidase C54 catalytic" evidence="12">
    <location>
        <begin position="174"/>
        <end position="250"/>
    </location>
</feature>
<dbReference type="EMBL" id="CAAALY010259450">
    <property type="protein sequence ID" value="VEL38914.1"/>
    <property type="molecule type" value="Genomic_DNA"/>
</dbReference>
<keyword evidence="9 11" id="KW-0072">Autophagy</keyword>
<evidence type="ECO:0000256" key="4">
    <source>
        <dbReference type="ARBA" id="ARBA00022490"/>
    </source>
</evidence>
<keyword evidence="7" id="KW-0788">Thiol protease</keyword>
<dbReference type="EC" id="3.4.22.-" evidence="11"/>
<comment type="function">
    <text evidence="11">Cysteine protease that plays a key role in autophagy by mediating both proteolytic activation and delipidation of ATG8 family proteins.</text>
</comment>
<name>A0A3S5B7Q7_9PLAT</name>
<dbReference type="InterPro" id="IPR038765">
    <property type="entry name" value="Papain-like_cys_pep_sf"/>
</dbReference>
<reference evidence="13" key="1">
    <citation type="submission" date="2018-11" db="EMBL/GenBank/DDBJ databases">
        <authorList>
            <consortium name="Pathogen Informatics"/>
        </authorList>
    </citation>
    <scope>NUCLEOTIDE SEQUENCE</scope>
</reference>
<dbReference type="PANTHER" id="PTHR22624">
    <property type="entry name" value="CYSTEINE PROTEASE ATG4"/>
    <property type="match status" value="1"/>
</dbReference>
<dbReference type="GO" id="GO:0016485">
    <property type="term" value="P:protein processing"/>
    <property type="evidence" value="ECO:0007669"/>
    <property type="project" value="TreeGrafter"/>
</dbReference>
<dbReference type="AlphaFoldDB" id="A0A3S5B7Q7"/>